<comment type="caution">
    <text evidence="1">The sequence shown here is derived from an EMBL/GenBank/DDBJ whole genome shotgun (WGS) entry which is preliminary data.</text>
</comment>
<dbReference type="EMBL" id="ASGP02000001">
    <property type="protein sequence ID" value="KAH9528933.1"/>
    <property type="molecule type" value="Genomic_DNA"/>
</dbReference>
<evidence type="ECO:0000313" key="2">
    <source>
        <dbReference type="Proteomes" id="UP000790347"/>
    </source>
</evidence>
<reference evidence="1" key="1">
    <citation type="submission" date="2013-05" db="EMBL/GenBank/DDBJ databases">
        <authorList>
            <person name="Yim A.K.Y."/>
            <person name="Chan T.F."/>
            <person name="Ji K.M."/>
            <person name="Liu X.Y."/>
            <person name="Zhou J.W."/>
            <person name="Li R.Q."/>
            <person name="Yang K.Y."/>
            <person name="Li J."/>
            <person name="Li M."/>
            <person name="Law P.T.W."/>
            <person name="Wu Y.L."/>
            <person name="Cai Z.L."/>
            <person name="Qin H."/>
            <person name="Bao Y."/>
            <person name="Leung R.K.K."/>
            <person name="Ng P.K.S."/>
            <person name="Zou J."/>
            <person name="Zhong X.J."/>
            <person name="Ran P.X."/>
            <person name="Zhong N.S."/>
            <person name="Liu Z.G."/>
            <person name="Tsui S.K.W."/>
        </authorList>
    </citation>
    <scope>NUCLEOTIDE SEQUENCE</scope>
    <source>
        <strain evidence="1">Derf</strain>
        <tissue evidence="1">Whole organism</tissue>
    </source>
</reference>
<reference evidence="1" key="2">
    <citation type="journal article" date="2022" name="Res Sq">
        <title>Comparative Genomics Reveals Insights into the Divergent Evolution of Astigmatic Mites and Household Pest Adaptations.</title>
        <authorList>
            <person name="Xiong Q."/>
            <person name="Wan A.T.-Y."/>
            <person name="Liu X.-Y."/>
            <person name="Fung C.S.-H."/>
            <person name="Xiao X."/>
            <person name="Malainual N."/>
            <person name="Hou J."/>
            <person name="Wang L."/>
            <person name="Wang M."/>
            <person name="Yang K."/>
            <person name="Cui Y."/>
            <person name="Leung E."/>
            <person name="Nong W."/>
            <person name="Shin S.-K."/>
            <person name="Au S."/>
            <person name="Jeong K.Y."/>
            <person name="Chew F.T."/>
            <person name="Hui J."/>
            <person name="Leung T.F."/>
            <person name="Tungtrongchitr A."/>
            <person name="Zhong N."/>
            <person name="Liu Z."/>
            <person name="Tsui S."/>
        </authorList>
    </citation>
    <scope>NUCLEOTIDE SEQUENCE</scope>
    <source>
        <strain evidence="1">Derf</strain>
        <tissue evidence="1">Whole organism</tissue>
    </source>
</reference>
<accession>A0A922IGS2</accession>
<dbReference type="Proteomes" id="UP000790347">
    <property type="component" value="Unassembled WGS sequence"/>
</dbReference>
<gene>
    <name evidence="1" type="ORF">DERF_002841</name>
</gene>
<protein>
    <submittedName>
        <fullName evidence="1">Uncharacterized protein</fullName>
    </submittedName>
</protein>
<sequence length="61" mass="7002">MKHQKKVIVLRMRQMLEQTECSEYCFQNQPILVKKIDGCLLATLGLCAQFSIFSDSCVCKC</sequence>
<proteinExistence type="predicted"/>
<dbReference type="AlphaFoldDB" id="A0A922IGS2"/>
<name>A0A922IGS2_DERFA</name>
<organism evidence="1 2">
    <name type="scientific">Dermatophagoides farinae</name>
    <name type="common">American house dust mite</name>
    <dbReference type="NCBI Taxonomy" id="6954"/>
    <lineage>
        <taxon>Eukaryota</taxon>
        <taxon>Metazoa</taxon>
        <taxon>Ecdysozoa</taxon>
        <taxon>Arthropoda</taxon>
        <taxon>Chelicerata</taxon>
        <taxon>Arachnida</taxon>
        <taxon>Acari</taxon>
        <taxon>Acariformes</taxon>
        <taxon>Sarcoptiformes</taxon>
        <taxon>Astigmata</taxon>
        <taxon>Psoroptidia</taxon>
        <taxon>Analgoidea</taxon>
        <taxon>Pyroglyphidae</taxon>
        <taxon>Dermatophagoidinae</taxon>
        <taxon>Dermatophagoides</taxon>
    </lineage>
</organism>
<evidence type="ECO:0000313" key="1">
    <source>
        <dbReference type="EMBL" id="KAH9528933.1"/>
    </source>
</evidence>
<keyword evidence="2" id="KW-1185">Reference proteome</keyword>